<comment type="caution">
    <text evidence="3">The sequence shown here is derived from an EMBL/GenBank/DDBJ whole genome shotgun (WGS) entry which is preliminary data.</text>
</comment>
<protein>
    <submittedName>
        <fullName evidence="3">Uncharacterized protein</fullName>
    </submittedName>
</protein>
<dbReference type="EMBL" id="JBAHYK010000088">
    <property type="protein sequence ID" value="KAL0578689.1"/>
    <property type="molecule type" value="Genomic_DNA"/>
</dbReference>
<evidence type="ECO:0000313" key="3">
    <source>
        <dbReference type="EMBL" id="KAL0578689.1"/>
    </source>
</evidence>
<evidence type="ECO:0000256" key="1">
    <source>
        <dbReference type="SAM" id="MobiDB-lite"/>
    </source>
</evidence>
<dbReference type="PANTHER" id="PTHR41390:SF1">
    <property type="entry name" value="NADH-UBIQUINONE OXIDOREDUCTASE 213 KDA SUBUNIT"/>
    <property type="match status" value="1"/>
</dbReference>
<keyword evidence="4" id="KW-1185">Reference proteome</keyword>
<dbReference type="PANTHER" id="PTHR41390">
    <property type="entry name" value="CHROMOSOME 7, WHOLE GENOME SHOTGUN SEQUENCE"/>
    <property type="match status" value="1"/>
</dbReference>
<feature type="compositionally biased region" description="Low complexity" evidence="1">
    <location>
        <begin position="165"/>
        <end position="180"/>
    </location>
</feature>
<dbReference type="Proteomes" id="UP001465976">
    <property type="component" value="Unassembled WGS sequence"/>
</dbReference>
<keyword evidence="2" id="KW-1133">Transmembrane helix</keyword>
<name>A0ABR3FT90_9AGAR</name>
<gene>
    <name evidence="3" type="ORF">V5O48_003309</name>
</gene>
<reference evidence="3 4" key="1">
    <citation type="submission" date="2024-02" db="EMBL/GenBank/DDBJ databases">
        <title>A draft genome for the cacao thread blight pathogen Marasmius crinis-equi.</title>
        <authorList>
            <person name="Cohen S.P."/>
            <person name="Baruah I.K."/>
            <person name="Amoako-Attah I."/>
            <person name="Bukari Y."/>
            <person name="Meinhardt L.W."/>
            <person name="Bailey B.A."/>
        </authorList>
    </citation>
    <scope>NUCLEOTIDE SEQUENCE [LARGE SCALE GENOMIC DNA]</scope>
    <source>
        <strain evidence="3 4">GH-76</strain>
    </source>
</reference>
<organism evidence="3 4">
    <name type="scientific">Marasmius crinis-equi</name>
    <dbReference type="NCBI Taxonomy" id="585013"/>
    <lineage>
        <taxon>Eukaryota</taxon>
        <taxon>Fungi</taxon>
        <taxon>Dikarya</taxon>
        <taxon>Basidiomycota</taxon>
        <taxon>Agaricomycotina</taxon>
        <taxon>Agaricomycetes</taxon>
        <taxon>Agaricomycetidae</taxon>
        <taxon>Agaricales</taxon>
        <taxon>Marasmiineae</taxon>
        <taxon>Marasmiaceae</taxon>
        <taxon>Marasmius</taxon>
    </lineage>
</organism>
<feature type="region of interest" description="Disordered" evidence="1">
    <location>
        <begin position="154"/>
        <end position="186"/>
    </location>
</feature>
<feature type="transmembrane region" description="Helical" evidence="2">
    <location>
        <begin position="38"/>
        <end position="59"/>
    </location>
</feature>
<feature type="compositionally biased region" description="Polar residues" evidence="1">
    <location>
        <begin position="154"/>
        <end position="164"/>
    </location>
</feature>
<keyword evidence="2" id="KW-0812">Transmembrane</keyword>
<feature type="transmembrane region" description="Helical" evidence="2">
    <location>
        <begin position="12"/>
        <end position="32"/>
    </location>
</feature>
<evidence type="ECO:0000256" key="2">
    <source>
        <dbReference type="SAM" id="Phobius"/>
    </source>
</evidence>
<sequence>MSEAGSRASTVLYGTLATSAIGAFATGVHGIFKQKPNYGVLSFGAAVNGGITAATFFSIREYAISPVINTAWEGNNTTKPDTSPQRTISEIRTDKLLDTGISGFVTGGMIRGLTAGPRVALPAAVTVGTACTALQFLFNEVKVSRLQYLSKRLPQSEQTSAIPPSTSLSNSTTTASSNTSPKPQETSWTSSLLKFVGIRVLSDEEYLTKLYSQRDGHLKRIAELEAQIDKERKGENG</sequence>
<proteinExistence type="predicted"/>
<keyword evidence="2" id="KW-0472">Membrane</keyword>
<evidence type="ECO:0000313" key="4">
    <source>
        <dbReference type="Proteomes" id="UP001465976"/>
    </source>
</evidence>
<accession>A0ABR3FT90</accession>